<keyword evidence="3" id="KW-1185">Reference proteome</keyword>
<keyword evidence="1" id="KW-0812">Transmembrane</keyword>
<feature type="transmembrane region" description="Helical" evidence="1">
    <location>
        <begin position="153"/>
        <end position="171"/>
    </location>
</feature>
<evidence type="ECO:0000256" key="1">
    <source>
        <dbReference type="SAM" id="Phobius"/>
    </source>
</evidence>
<keyword evidence="1" id="KW-1133">Transmembrane helix</keyword>
<reference evidence="2" key="1">
    <citation type="submission" date="2015-07" db="EMBL/GenBank/DDBJ databases">
        <title>Draft Genome Sequences of Anaerolinea thermolimosa IMO-1, Bellilinea caldifistulae GOMI-1, Leptolinea tardivitalis YMTK-2, Levilinea saccharolytica KIBI-1,Longilinea arvoryzae KOME-1, Previously Described as Members of the Anaerolineaceae (Chloroflexi).</title>
        <authorList>
            <person name="Sekiguchi Y."/>
            <person name="Ohashi A."/>
            <person name="Matsuura N."/>
            <person name="Tourlousse M.D."/>
        </authorList>
    </citation>
    <scope>NUCLEOTIDE SEQUENCE [LARGE SCALE GENOMIC DNA]</scope>
    <source>
        <strain evidence="2">KOME-1</strain>
    </source>
</reference>
<dbReference type="RefSeq" id="WP_075072567.1">
    <property type="nucleotide sequence ID" value="NZ_DF967972.1"/>
</dbReference>
<dbReference type="EMBL" id="DF967972">
    <property type="protein sequence ID" value="GAP13219.1"/>
    <property type="molecule type" value="Genomic_DNA"/>
</dbReference>
<dbReference type="AlphaFoldDB" id="A0A0S7BF89"/>
<feature type="transmembrane region" description="Helical" evidence="1">
    <location>
        <begin position="123"/>
        <end position="146"/>
    </location>
</feature>
<dbReference type="Gene3D" id="1.20.120.1220">
    <property type="match status" value="1"/>
</dbReference>
<evidence type="ECO:0000313" key="2">
    <source>
        <dbReference type="EMBL" id="GAP13219.1"/>
    </source>
</evidence>
<sequence length="174" mass="19023">MLELPLLLPLLIWLLVSMVYDLRYRELPANLTMIPLALAGIYALLMHGAWISVGFAAALILISDLEPRQRRLLFAGVIAAFVVIFEPAAFAQIIILLTIWLLWDFGAMGGADAKLLFVIGLTVQQPVVFVLIALAGGIQGLVALLLHRKEIPFVVAIFVGVAIFALDQLVLKIL</sequence>
<feature type="transmembrane region" description="Helical" evidence="1">
    <location>
        <begin position="37"/>
        <end position="61"/>
    </location>
</feature>
<organism evidence="2">
    <name type="scientific">Longilinea arvoryzae</name>
    <dbReference type="NCBI Taxonomy" id="360412"/>
    <lineage>
        <taxon>Bacteria</taxon>
        <taxon>Bacillati</taxon>
        <taxon>Chloroflexota</taxon>
        <taxon>Anaerolineae</taxon>
        <taxon>Anaerolineales</taxon>
        <taxon>Anaerolineaceae</taxon>
        <taxon>Longilinea</taxon>
    </lineage>
</organism>
<gene>
    <name evidence="2" type="ORF">LARV_00970</name>
</gene>
<protein>
    <submittedName>
        <fullName evidence="2">Type IV leader peptidase family</fullName>
    </submittedName>
</protein>
<name>A0A0S7BF89_9CHLR</name>
<dbReference type="STRING" id="360412.LARV_00970"/>
<accession>A0A0S7BF89</accession>
<evidence type="ECO:0000313" key="3">
    <source>
        <dbReference type="Proteomes" id="UP000055060"/>
    </source>
</evidence>
<proteinExistence type="predicted"/>
<dbReference type="Proteomes" id="UP000055060">
    <property type="component" value="Unassembled WGS sequence"/>
</dbReference>
<keyword evidence="1" id="KW-0472">Membrane</keyword>
<feature type="transmembrane region" description="Helical" evidence="1">
    <location>
        <begin position="73"/>
        <end position="103"/>
    </location>
</feature>